<keyword evidence="2" id="KW-1185">Reference proteome</keyword>
<dbReference type="EnsemblMetazoa" id="GAUT041196-RA">
    <property type="protein sequence ID" value="GAUT041196-PA"/>
    <property type="gene ID" value="GAUT041196"/>
</dbReference>
<name>A0A1A9VLV7_GLOAU</name>
<sequence>MRNLKGLLFKRNERMQRARKLLAVKETQESYYSPPILEGNVQLHVCSRISFCASDLCYKNTWCRSASDIYRTYARQLGSVLINCRSTARPNIYNRTQIEKIVHQVYTVDCCCGTMSNLGLAASLPWWLASGLCRRCMSLSSLFDPLNKAKRLSMAGKVESPSADHDRSHVDRCRENLVCSADRGDELNDFPYVVGCWRCSGVAYRCPSVFRPLYRHGYVQGTRRLTVVEVRLSSRDTGKE</sequence>
<accession>A0A1A9VLV7</accession>
<dbReference type="AlphaFoldDB" id="A0A1A9VLV7"/>
<dbReference type="Proteomes" id="UP000078200">
    <property type="component" value="Unassembled WGS sequence"/>
</dbReference>
<evidence type="ECO:0000313" key="2">
    <source>
        <dbReference type="Proteomes" id="UP000078200"/>
    </source>
</evidence>
<proteinExistence type="predicted"/>
<reference evidence="1" key="1">
    <citation type="submission" date="2020-05" db="UniProtKB">
        <authorList>
            <consortium name="EnsemblMetazoa"/>
        </authorList>
    </citation>
    <scope>IDENTIFICATION</scope>
    <source>
        <strain evidence="1">TTRI</strain>
    </source>
</reference>
<organism evidence="1 2">
    <name type="scientific">Glossina austeni</name>
    <name type="common">Savannah tsetse fly</name>
    <dbReference type="NCBI Taxonomy" id="7395"/>
    <lineage>
        <taxon>Eukaryota</taxon>
        <taxon>Metazoa</taxon>
        <taxon>Ecdysozoa</taxon>
        <taxon>Arthropoda</taxon>
        <taxon>Hexapoda</taxon>
        <taxon>Insecta</taxon>
        <taxon>Pterygota</taxon>
        <taxon>Neoptera</taxon>
        <taxon>Endopterygota</taxon>
        <taxon>Diptera</taxon>
        <taxon>Brachycera</taxon>
        <taxon>Muscomorpha</taxon>
        <taxon>Hippoboscoidea</taxon>
        <taxon>Glossinidae</taxon>
        <taxon>Glossina</taxon>
    </lineage>
</organism>
<dbReference type="VEuPathDB" id="VectorBase:GAUT041196"/>
<evidence type="ECO:0000313" key="1">
    <source>
        <dbReference type="EnsemblMetazoa" id="GAUT041196-PA"/>
    </source>
</evidence>
<protein>
    <submittedName>
        <fullName evidence="1">Uncharacterized protein</fullName>
    </submittedName>
</protein>